<dbReference type="Proteomes" id="UP000240509">
    <property type="component" value="Unassembled WGS sequence"/>
</dbReference>
<name>A0A2T4U945_9BACI</name>
<dbReference type="GO" id="GO:0005886">
    <property type="term" value="C:plasma membrane"/>
    <property type="evidence" value="ECO:0007669"/>
    <property type="project" value="UniProtKB-SubCell"/>
</dbReference>
<dbReference type="Gene3D" id="1.20.1530.20">
    <property type="match status" value="2"/>
</dbReference>
<protein>
    <submittedName>
        <fullName evidence="9">Permease</fullName>
    </submittedName>
</protein>
<feature type="transmembrane region" description="Helical" evidence="8">
    <location>
        <begin position="194"/>
        <end position="212"/>
    </location>
</feature>
<feature type="transmembrane region" description="Helical" evidence="8">
    <location>
        <begin position="60"/>
        <end position="80"/>
    </location>
</feature>
<dbReference type="AlphaFoldDB" id="A0A2T4U945"/>
<dbReference type="PANTHER" id="PTHR36838">
    <property type="entry name" value="AUXIN EFFLUX CARRIER FAMILY PROTEIN"/>
    <property type="match status" value="1"/>
</dbReference>
<evidence type="ECO:0000256" key="8">
    <source>
        <dbReference type="SAM" id="Phobius"/>
    </source>
</evidence>
<feature type="transmembrane region" description="Helical" evidence="8">
    <location>
        <begin position="284"/>
        <end position="307"/>
    </location>
</feature>
<reference evidence="9 10" key="1">
    <citation type="submission" date="2018-03" db="EMBL/GenBank/DDBJ databases">
        <title>Alkalicoccus saliphilus sp. nov., isolated from a mineral pool.</title>
        <authorList>
            <person name="Zhao B."/>
        </authorList>
    </citation>
    <scope>NUCLEOTIDE SEQUENCE [LARGE SCALE GENOMIC DNA]</scope>
    <source>
        <strain evidence="9 10">6AG</strain>
    </source>
</reference>
<feature type="transmembrane region" description="Helical" evidence="8">
    <location>
        <begin position="6"/>
        <end position="24"/>
    </location>
</feature>
<keyword evidence="5 8" id="KW-0812">Transmembrane</keyword>
<evidence type="ECO:0000313" key="10">
    <source>
        <dbReference type="Proteomes" id="UP000240509"/>
    </source>
</evidence>
<evidence type="ECO:0000256" key="4">
    <source>
        <dbReference type="ARBA" id="ARBA00022475"/>
    </source>
</evidence>
<feature type="transmembrane region" description="Helical" evidence="8">
    <location>
        <begin position="251"/>
        <end position="272"/>
    </location>
</feature>
<evidence type="ECO:0000256" key="2">
    <source>
        <dbReference type="ARBA" id="ARBA00010145"/>
    </source>
</evidence>
<feature type="transmembrane region" description="Helical" evidence="8">
    <location>
        <begin position="124"/>
        <end position="146"/>
    </location>
</feature>
<evidence type="ECO:0000256" key="3">
    <source>
        <dbReference type="ARBA" id="ARBA00022448"/>
    </source>
</evidence>
<accession>A0A2T4U945</accession>
<dbReference type="InterPro" id="IPR038770">
    <property type="entry name" value="Na+/solute_symporter_sf"/>
</dbReference>
<organism evidence="9 10">
    <name type="scientific">Alkalicoccus saliphilus</name>
    <dbReference type="NCBI Taxonomy" id="200989"/>
    <lineage>
        <taxon>Bacteria</taxon>
        <taxon>Bacillati</taxon>
        <taxon>Bacillota</taxon>
        <taxon>Bacilli</taxon>
        <taxon>Bacillales</taxon>
        <taxon>Bacillaceae</taxon>
        <taxon>Alkalicoccus</taxon>
    </lineage>
</organism>
<dbReference type="InterPro" id="IPR004776">
    <property type="entry name" value="Mem_transp_PIN-like"/>
</dbReference>
<gene>
    <name evidence="9" type="ORF">C6Y45_02775</name>
</gene>
<comment type="subcellular location">
    <subcellularLocation>
        <location evidence="1">Cell membrane</location>
        <topology evidence="1">Multi-pass membrane protein</topology>
    </subcellularLocation>
</comment>
<comment type="caution">
    <text evidence="9">The sequence shown here is derived from an EMBL/GenBank/DDBJ whole genome shotgun (WGS) entry which is preliminary data.</text>
</comment>
<dbReference type="RefSeq" id="WP_107583510.1">
    <property type="nucleotide sequence ID" value="NZ_PZJJ01000003.1"/>
</dbReference>
<evidence type="ECO:0000256" key="6">
    <source>
        <dbReference type="ARBA" id="ARBA00022989"/>
    </source>
</evidence>
<keyword evidence="10" id="KW-1185">Reference proteome</keyword>
<dbReference type="EMBL" id="PZJJ01000003">
    <property type="protein sequence ID" value="PTL39923.1"/>
    <property type="molecule type" value="Genomic_DNA"/>
</dbReference>
<dbReference type="Pfam" id="PF03547">
    <property type="entry name" value="Mem_trans"/>
    <property type="match status" value="1"/>
</dbReference>
<keyword evidence="4" id="KW-1003">Cell membrane</keyword>
<sequence>MGEFLAIVQSIILPVFVIMAIGYVMQIKFQMNLQTLAKLNIYFLVPGFIFVQLYETEVAASLFGYVLLFFIVYSLLLYGLGEGIARALGLKKEKKTTFTNSLMFFNSGNYGVPVNDLVFRGDPFAMSIQVIMLTLQNVFLFSYGIFSLQAANIGRWKAAAGYFKMPVLYAMLLGVTLNYGNVGIPEFIWIPANYTADAMIAMALITLGAQVAQFKITTYLASIYWSIGSRLIVGPAAAFVIIWLLPVEGVMAQALFIASAMPTSVNSAVIAQEYKIHPEYASQVVLFSTLFSALTVSVVIYLSGIFFGG</sequence>
<dbReference type="PANTHER" id="PTHR36838:SF1">
    <property type="entry name" value="SLR1864 PROTEIN"/>
    <property type="match status" value="1"/>
</dbReference>
<evidence type="ECO:0000256" key="5">
    <source>
        <dbReference type="ARBA" id="ARBA00022692"/>
    </source>
</evidence>
<dbReference type="GO" id="GO:0055085">
    <property type="term" value="P:transmembrane transport"/>
    <property type="evidence" value="ECO:0007669"/>
    <property type="project" value="InterPro"/>
</dbReference>
<feature type="transmembrane region" description="Helical" evidence="8">
    <location>
        <begin position="36"/>
        <end position="54"/>
    </location>
</feature>
<evidence type="ECO:0000256" key="7">
    <source>
        <dbReference type="ARBA" id="ARBA00023136"/>
    </source>
</evidence>
<proteinExistence type="inferred from homology"/>
<feature type="transmembrane region" description="Helical" evidence="8">
    <location>
        <begin position="224"/>
        <end position="245"/>
    </location>
</feature>
<feature type="transmembrane region" description="Helical" evidence="8">
    <location>
        <begin position="101"/>
        <end position="118"/>
    </location>
</feature>
<keyword evidence="6 8" id="KW-1133">Transmembrane helix</keyword>
<evidence type="ECO:0000256" key="1">
    <source>
        <dbReference type="ARBA" id="ARBA00004651"/>
    </source>
</evidence>
<keyword evidence="7 8" id="KW-0472">Membrane</keyword>
<dbReference type="OrthoDB" id="527159at2"/>
<evidence type="ECO:0000313" key="9">
    <source>
        <dbReference type="EMBL" id="PTL39923.1"/>
    </source>
</evidence>
<comment type="similarity">
    <text evidence="2">Belongs to the auxin efflux carrier (TC 2.A.69) family.</text>
</comment>
<keyword evidence="3" id="KW-0813">Transport</keyword>